<feature type="chain" id="PRO_5045247056" evidence="1">
    <location>
        <begin position="21"/>
        <end position="141"/>
    </location>
</feature>
<evidence type="ECO:0000313" key="4">
    <source>
        <dbReference type="Proteomes" id="UP001430954"/>
    </source>
</evidence>
<protein>
    <submittedName>
        <fullName evidence="3">PepSY domain-containing protein</fullName>
    </submittedName>
</protein>
<keyword evidence="4" id="KW-1185">Reference proteome</keyword>
<proteinExistence type="predicted"/>
<comment type="caution">
    <text evidence="3">The sequence shown here is derived from an EMBL/GenBank/DDBJ whole genome shotgun (WGS) entry which is preliminary data.</text>
</comment>
<feature type="domain" description="PepSY" evidence="2">
    <location>
        <begin position="86"/>
        <end position="138"/>
    </location>
</feature>
<dbReference type="InterPro" id="IPR025711">
    <property type="entry name" value="PepSY"/>
</dbReference>
<feature type="domain" description="PepSY" evidence="2">
    <location>
        <begin position="3"/>
        <end position="76"/>
    </location>
</feature>
<evidence type="ECO:0000256" key="1">
    <source>
        <dbReference type="SAM" id="SignalP"/>
    </source>
</evidence>
<feature type="signal peptide" evidence="1">
    <location>
        <begin position="1"/>
        <end position="20"/>
    </location>
</feature>
<organism evidence="3 4">
    <name type="scientific">Novilysobacter selenitireducens</name>
    <dbReference type="NCBI Taxonomy" id="2872639"/>
    <lineage>
        <taxon>Bacteria</taxon>
        <taxon>Pseudomonadati</taxon>
        <taxon>Pseudomonadota</taxon>
        <taxon>Gammaproteobacteria</taxon>
        <taxon>Lysobacterales</taxon>
        <taxon>Lysobacteraceae</taxon>
        <taxon>Novilysobacter</taxon>
    </lineage>
</organism>
<evidence type="ECO:0000313" key="3">
    <source>
        <dbReference type="EMBL" id="MBZ4040207.1"/>
    </source>
</evidence>
<dbReference type="PROSITE" id="PS51257">
    <property type="entry name" value="PROKAR_LIPOPROTEIN"/>
    <property type="match status" value="1"/>
</dbReference>
<sequence>MRATSCLAAAAALACGAATAQPRDGIPPWDVEARILAAGYTRVDDLKLDGGLWEADARTRDGRWVDVRVHPVSGKVYVETTVSRLEAQDVEDRLLEAGYSRIHDVEFDDGVWKADAISWAGVRVEVVLDPDTGSIVSEHED</sequence>
<dbReference type="EMBL" id="JAINZW010000005">
    <property type="protein sequence ID" value="MBZ4040207.1"/>
    <property type="molecule type" value="Genomic_DNA"/>
</dbReference>
<accession>A0ABS7T8K3</accession>
<reference evidence="3 4" key="1">
    <citation type="submission" date="2021-09" db="EMBL/GenBank/DDBJ databases">
        <title>Lysobacter sp. 13A isolated from the river sediment.</title>
        <authorList>
            <person name="Liu H."/>
            <person name="Li S."/>
            <person name="Mao S."/>
        </authorList>
    </citation>
    <scope>NUCLEOTIDE SEQUENCE [LARGE SCALE GENOMIC DNA]</scope>
    <source>
        <strain evidence="3 4">13A</strain>
    </source>
</reference>
<evidence type="ECO:0000259" key="2">
    <source>
        <dbReference type="Pfam" id="PF13670"/>
    </source>
</evidence>
<keyword evidence="1" id="KW-0732">Signal</keyword>
<dbReference type="RefSeq" id="WP_223676657.1">
    <property type="nucleotide sequence ID" value="NZ_JAINZW010000005.1"/>
</dbReference>
<gene>
    <name evidence="3" type="ORF">K6753_11765</name>
</gene>
<name>A0ABS7T8K3_9GAMM</name>
<dbReference type="Proteomes" id="UP001430954">
    <property type="component" value="Unassembled WGS sequence"/>
</dbReference>
<dbReference type="Pfam" id="PF13670">
    <property type="entry name" value="PepSY_2"/>
    <property type="match status" value="2"/>
</dbReference>